<feature type="region of interest" description="Disordered" evidence="5">
    <location>
        <begin position="1"/>
        <end position="85"/>
    </location>
</feature>
<comment type="subcellular location">
    <subcellularLocation>
        <location evidence="1">Membrane</location>
        <topology evidence="1">Multi-pass membrane protein</topology>
    </subcellularLocation>
</comment>
<feature type="transmembrane region" description="Helical" evidence="6">
    <location>
        <begin position="446"/>
        <end position="469"/>
    </location>
</feature>
<dbReference type="Proteomes" id="UP001175353">
    <property type="component" value="Unassembled WGS sequence"/>
</dbReference>
<feature type="transmembrane region" description="Helical" evidence="6">
    <location>
        <begin position="218"/>
        <end position="243"/>
    </location>
</feature>
<feature type="transmembrane region" description="Helical" evidence="6">
    <location>
        <begin position="392"/>
        <end position="411"/>
    </location>
</feature>
<evidence type="ECO:0000256" key="2">
    <source>
        <dbReference type="ARBA" id="ARBA00022692"/>
    </source>
</evidence>
<organism evidence="8 10">
    <name type="scientific">Friedmanniomyces endolithicus</name>
    <dbReference type="NCBI Taxonomy" id="329885"/>
    <lineage>
        <taxon>Eukaryota</taxon>
        <taxon>Fungi</taxon>
        <taxon>Dikarya</taxon>
        <taxon>Ascomycota</taxon>
        <taxon>Pezizomycotina</taxon>
        <taxon>Dothideomycetes</taxon>
        <taxon>Dothideomycetidae</taxon>
        <taxon>Mycosphaerellales</taxon>
        <taxon>Teratosphaeriaceae</taxon>
        <taxon>Friedmanniomyces</taxon>
    </lineage>
</organism>
<dbReference type="InterPro" id="IPR036259">
    <property type="entry name" value="MFS_trans_sf"/>
</dbReference>
<protein>
    <recommendedName>
        <fullName evidence="7">Major facilitator superfamily (MFS) profile domain-containing protein</fullName>
    </recommendedName>
</protein>
<feature type="compositionally biased region" description="Polar residues" evidence="5">
    <location>
        <begin position="52"/>
        <end position="85"/>
    </location>
</feature>
<feature type="transmembrane region" description="Helical" evidence="6">
    <location>
        <begin position="129"/>
        <end position="146"/>
    </location>
</feature>
<proteinExistence type="predicted"/>
<dbReference type="AlphaFoldDB" id="A0AAN6FQX8"/>
<evidence type="ECO:0000259" key="7">
    <source>
        <dbReference type="PROSITE" id="PS50850"/>
    </source>
</evidence>
<reference evidence="9" key="2">
    <citation type="submission" date="2023-06" db="EMBL/GenBank/DDBJ databases">
        <title>Black Yeasts Isolated from many extreme environments.</title>
        <authorList>
            <person name="Coleine C."/>
            <person name="Stajich J.E."/>
            <person name="Selbmann L."/>
        </authorList>
    </citation>
    <scope>NUCLEOTIDE SEQUENCE</scope>
    <source>
        <strain evidence="9">CCFEE 5200</strain>
    </source>
</reference>
<feature type="transmembrane region" description="Helical" evidence="6">
    <location>
        <begin position="481"/>
        <end position="506"/>
    </location>
</feature>
<evidence type="ECO:0000313" key="11">
    <source>
        <dbReference type="Proteomes" id="UP001175353"/>
    </source>
</evidence>
<dbReference type="PANTHER" id="PTHR23501">
    <property type="entry name" value="MAJOR FACILITATOR SUPERFAMILY"/>
    <property type="match status" value="1"/>
</dbReference>
<dbReference type="InterPro" id="IPR011701">
    <property type="entry name" value="MFS"/>
</dbReference>
<feature type="transmembrane region" description="Helical" evidence="6">
    <location>
        <begin position="353"/>
        <end position="372"/>
    </location>
</feature>
<keyword evidence="2 6" id="KW-0812">Transmembrane</keyword>
<keyword evidence="3 6" id="KW-1133">Transmembrane helix</keyword>
<evidence type="ECO:0000256" key="4">
    <source>
        <dbReference type="ARBA" id="ARBA00023136"/>
    </source>
</evidence>
<evidence type="ECO:0000256" key="1">
    <source>
        <dbReference type="ARBA" id="ARBA00004141"/>
    </source>
</evidence>
<sequence>MSTNGQSVANGGPEEPTERTPLILSSPSTVDESQDAVLEAHSNGLIKHSPDDTSNGFPNGTPNGIKHSQPSAPNPPDTHTSANQSLSTARTTLCTFALGLLIFLQATNISLLTTTQTSIAADLDAYDKVSWFTSSYLIAMSALSPLNGKLAAVFSPRVCIFVSAIVLAAGGVLSSLAQGFEGFVMGRAVTGIGASGVFTVSIIIVLELTGSKRRGLAIGLLNSGYTVGVAVGATAAGALLPVIGWRALFWTQAPVALLGGTVLLFAIPHDFTAGAKDKSGHGILKRLAGLDYLGAATLTASLVLLLYALSSPKPIPILPIILSGVVLITFILNETYLASDPIIPITLLRSRPLLLTCLATTGYMLARWLVLFYTPTYALAVRGWSPSSSGAILIPTNFGFALGGLTVGWLHITRKGSFYTATLIVYALFPITLVGLSLLVTEDSSAVAFVVVVGLCGAVTGAALNYSLAHLLHLTPKSTHYIATSLLATFRGFAGSFGSAIGGGIFSRRLAASLTEGFARAGLEHEEGLVRRLLGAPALVGELRGVEREVAVRGYEDALRTLFLAGAGLAGIMVLVQAGTGWRNAEDEEGLDVLVEEEEAFLGRAEGQEENGSRGSRVQK</sequence>
<keyword evidence="11" id="KW-1185">Reference proteome</keyword>
<feature type="transmembrane region" description="Helical" evidence="6">
    <location>
        <begin position="183"/>
        <end position="206"/>
    </location>
</feature>
<dbReference type="Gene3D" id="1.20.1250.20">
    <property type="entry name" value="MFS general substrate transporter like domains"/>
    <property type="match status" value="1"/>
</dbReference>
<evidence type="ECO:0000256" key="6">
    <source>
        <dbReference type="SAM" id="Phobius"/>
    </source>
</evidence>
<evidence type="ECO:0000313" key="10">
    <source>
        <dbReference type="Proteomes" id="UP001168146"/>
    </source>
</evidence>
<dbReference type="GO" id="GO:0015174">
    <property type="term" value="F:basic amino acid transmembrane transporter activity"/>
    <property type="evidence" value="ECO:0007669"/>
    <property type="project" value="TreeGrafter"/>
</dbReference>
<dbReference type="EMBL" id="JASUXU010000015">
    <property type="protein sequence ID" value="KAK0322894.1"/>
    <property type="molecule type" value="Genomic_DNA"/>
</dbReference>
<feature type="domain" description="Major facilitator superfamily (MFS) profile" evidence="7">
    <location>
        <begin position="94"/>
        <end position="553"/>
    </location>
</feature>
<comment type="caution">
    <text evidence="8">The sequence shown here is derived from an EMBL/GenBank/DDBJ whole genome shotgun (WGS) entry which is preliminary data.</text>
</comment>
<accession>A0AAN6FQX8</accession>
<feature type="transmembrane region" description="Helical" evidence="6">
    <location>
        <begin position="288"/>
        <end position="309"/>
    </location>
</feature>
<feature type="transmembrane region" description="Helical" evidence="6">
    <location>
        <begin position="418"/>
        <end position="440"/>
    </location>
</feature>
<evidence type="ECO:0000256" key="5">
    <source>
        <dbReference type="SAM" id="MobiDB-lite"/>
    </source>
</evidence>
<dbReference type="Proteomes" id="UP001168146">
    <property type="component" value="Unassembled WGS sequence"/>
</dbReference>
<dbReference type="PANTHER" id="PTHR23501:SF6">
    <property type="entry name" value="MULTIDRUG TRANSPORTER, PUTATIVE (AFU_ORTHOLOGUE AFUA_3G14560)-RELATED"/>
    <property type="match status" value="1"/>
</dbReference>
<dbReference type="PROSITE" id="PS50850">
    <property type="entry name" value="MFS"/>
    <property type="match status" value="1"/>
</dbReference>
<feature type="transmembrane region" description="Helical" evidence="6">
    <location>
        <begin position="315"/>
        <end position="332"/>
    </location>
</feature>
<feature type="transmembrane region" description="Helical" evidence="6">
    <location>
        <begin position="249"/>
        <end position="267"/>
    </location>
</feature>
<dbReference type="EMBL" id="JAUJLE010000012">
    <property type="protein sequence ID" value="KAK1010273.1"/>
    <property type="molecule type" value="Genomic_DNA"/>
</dbReference>
<keyword evidence="4 6" id="KW-0472">Membrane</keyword>
<reference evidence="8" key="1">
    <citation type="submission" date="2021-12" db="EMBL/GenBank/DDBJ databases">
        <title>Black yeast isolated from Biological Soil Crust.</title>
        <authorList>
            <person name="Kurbessoian T."/>
        </authorList>
    </citation>
    <scope>NUCLEOTIDE SEQUENCE</scope>
    <source>
        <strain evidence="8">CCFEE 5208</strain>
    </source>
</reference>
<dbReference type="SUPFAM" id="SSF103473">
    <property type="entry name" value="MFS general substrate transporter"/>
    <property type="match status" value="1"/>
</dbReference>
<dbReference type="GO" id="GO:0000329">
    <property type="term" value="C:fungal-type vacuole membrane"/>
    <property type="evidence" value="ECO:0007669"/>
    <property type="project" value="TreeGrafter"/>
</dbReference>
<evidence type="ECO:0000313" key="8">
    <source>
        <dbReference type="EMBL" id="KAK0322894.1"/>
    </source>
</evidence>
<dbReference type="Pfam" id="PF07690">
    <property type="entry name" value="MFS_1"/>
    <property type="match status" value="1"/>
</dbReference>
<dbReference type="InterPro" id="IPR020846">
    <property type="entry name" value="MFS_dom"/>
</dbReference>
<feature type="transmembrane region" description="Helical" evidence="6">
    <location>
        <begin position="91"/>
        <end position="109"/>
    </location>
</feature>
<name>A0AAN6FQX8_9PEZI</name>
<evidence type="ECO:0000313" key="9">
    <source>
        <dbReference type="EMBL" id="KAK1010273.1"/>
    </source>
</evidence>
<gene>
    <name evidence="8" type="ORF">LTR82_006351</name>
    <name evidence="9" type="ORF">LTR91_002669</name>
</gene>
<evidence type="ECO:0000256" key="3">
    <source>
        <dbReference type="ARBA" id="ARBA00022989"/>
    </source>
</evidence>
<feature type="transmembrane region" description="Helical" evidence="6">
    <location>
        <begin position="158"/>
        <end position="177"/>
    </location>
</feature>